<evidence type="ECO:0000313" key="2">
    <source>
        <dbReference type="EMBL" id="OGY67467.1"/>
    </source>
</evidence>
<organism evidence="2 3">
    <name type="scientific">Candidatus Harrisonbacteria bacterium RIFCSPLOWO2_02_FULL_45_10c</name>
    <dbReference type="NCBI Taxonomy" id="1798410"/>
    <lineage>
        <taxon>Bacteria</taxon>
        <taxon>Candidatus Harrisoniibacteriota</taxon>
    </lineage>
</organism>
<dbReference type="GO" id="GO:0003676">
    <property type="term" value="F:nucleic acid binding"/>
    <property type="evidence" value="ECO:0007669"/>
    <property type="project" value="InterPro"/>
</dbReference>
<dbReference type="Proteomes" id="UP000176284">
    <property type="component" value="Unassembled WGS sequence"/>
</dbReference>
<dbReference type="InterPro" id="IPR038720">
    <property type="entry name" value="YprB_RNase_H-like_dom"/>
</dbReference>
<dbReference type="EMBL" id="MHJM01000023">
    <property type="protein sequence ID" value="OGY67467.1"/>
    <property type="molecule type" value="Genomic_DNA"/>
</dbReference>
<dbReference type="InterPro" id="IPR036397">
    <property type="entry name" value="RNaseH_sf"/>
</dbReference>
<comment type="caution">
    <text evidence="2">The sequence shown here is derived from an EMBL/GenBank/DDBJ whole genome shotgun (WGS) entry which is preliminary data.</text>
</comment>
<gene>
    <name evidence="2" type="ORF">A3H63_01055</name>
</gene>
<dbReference type="Pfam" id="PF13482">
    <property type="entry name" value="RNase_H_2"/>
    <property type="match status" value="1"/>
</dbReference>
<name>A0A1G1ZUE9_9BACT</name>
<accession>A0A1G1ZUE9</accession>
<reference evidence="2 3" key="1">
    <citation type="journal article" date="2016" name="Nat. Commun.">
        <title>Thousands of microbial genomes shed light on interconnected biogeochemical processes in an aquifer system.</title>
        <authorList>
            <person name="Anantharaman K."/>
            <person name="Brown C.T."/>
            <person name="Hug L.A."/>
            <person name="Sharon I."/>
            <person name="Castelle C.J."/>
            <person name="Probst A.J."/>
            <person name="Thomas B.C."/>
            <person name="Singh A."/>
            <person name="Wilkins M.J."/>
            <person name="Karaoz U."/>
            <person name="Brodie E.L."/>
            <person name="Williams K.H."/>
            <person name="Hubbard S.S."/>
            <person name="Banfield J.F."/>
        </authorList>
    </citation>
    <scope>NUCLEOTIDE SEQUENCE [LARGE SCALE GENOMIC DNA]</scope>
</reference>
<evidence type="ECO:0000259" key="1">
    <source>
        <dbReference type="Pfam" id="PF13482"/>
    </source>
</evidence>
<feature type="domain" description="YprB ribonuclease H-like" evidence="1">
    <location>
        <begin position="37"/>
        <end position="161"/>
    </location>
</feature>
<evidence type="ECO:0000313" key="3">
    <source>
        <dbReference type="Proteomes" id="UP000176284"/>
    </source>
</evidence>
<proteinExistence type="predicted"/>
<sequence>MSRIGTYNHMDKLVIDIETKNTFADVGGQDHLIDLDISFVGVYSYNQNAYLSFFENELQKLAPILKKTGLIIGFSTNRFDIPILNKYFNFNLKAIESLDILDEIEQQLGHRISLDHLAHTNLGIGKTAHGLEAITFYKEKRFEELKNYCLNDVRITKDLYELGKSQGHLIVPERATGEMVKVAFDWSERLPMPATLF</sequence>
<protein>
    <recommendedName>
        <fullName evidence="1">YprB ribonuclease H-like domain-containing protein</fullName>
    </recommendedName>
</protein>
<dbReference type="Gene3D" id="3.30.420.10">
    <property type="entry name" value="Ribonuclease H-like superfamily/Ribonuclease H"/>
    <property type="match status" value="1"/>
</dbReference>
<dbReference type="SUPFAM" id="SSF53098">
    <property type="entry name" value="Ribonuclease H-like"/>
    <property type="match status" value="1"/>
</dbReference>
<dbReference type="InterPro" id="IPR012337">
    <property type="entry name" value="RNaseH-like_sf"/>
</dbReference>
<dbReference type="AlphaFoldDB" id="A0A1G1ZUE9"/>